<evidence type="ECO:0000259" key="2">
    <source>
        <dbReference type="PROSITE" id="PS50240"/>
    </source>
</evidence>
<dbReference type="InterPro" id="IPR018114">
    <property type="entry name" value="TRYPSIN_HIS"/>
</dbReference>
<accession>A0A7K6B3W8</accession>
<keyword evidence="1" id="KW-1015">Disulfide bond</keyword>
<gene>
    <name evidence="3" type="primary">Mct1a</name>
    <name evidence="3" type="ORF">UPUEPO_R13994</name>
</gene>
<evidence type="ECO:0000313" key="4">
    <source>
        <dbReference type="Proteomes" id="UP000544127"/>
    </source>
</evidence>
<dbReference type="InterPro" id="IPR009003">
    <property type="entry name" value="Peptidase_S1_PA"/>
</dbReference>
<dbReference type="PROSITE" id="PS50240">
    <property type="entry name" value="TRYPSIN_DOM"/>
    <property type="match status" value="1"/>
</dbReference>
<keyword evidence="3" id="KW-0378">Hydrolase</keyword>
<proteinExistence type="predicted"/>
<dbReference type="PANTHER" id="PTHR24271:SF90">
    <property type="entry name" value="PEPTIDASE S1 DOMAIN-CONTAINING PROTEIN"/>
    <property type="match status" value="1"/>
</dbReference>
<name>A0A7K6B3W8_UPUEP</name>
<sequence>QIVGGHEAWPHSHPYMAYLKIEAFSCGGFLVAPDWVMTAAHCLGNTTVILGAHNTQEPEATQQMRGVVRSHPHPQYNPSTVSNDIICSRQAPFVLQLTTKATLNDYVKTIALPQTGSDLPTGTKCSLAGWGMMDDDR</sequence>
<dbReference type="InterPro" id="IPR043504">
    <property type="entry name" value="Peptidase_S1_PA_chymotrypsin"/>
</dbReference>
<evidence type="ECO:0000313" key="3">
    <source>
        <dbReference type="EMBL" id="NWU96046.1"/>
    </source>
</evidence>
<dbReference type="OrthoDB" id="5565075at2759"/>
<dbReference type="EMBL" id="VZRI01008000">
    <property type="protein sequence ID" value="NWU96046.1"/>
    <property type="molecule type" value="Genomic_DNA"/>
</dbReference>
<dbReference type="Gene3D" id="2.40.10.10">
    <property type="entry name" value="Trypsin-like serine proteases"/>
    <property type="match status" value="2"/>
</dbReference>
<keyword evidence="4" id="KW-1185">Reference proteome</keyword>
<dbReference type="GO" id="GO:0004252">
    <property type="term" value="F:serine-type endopeptidase activity"/>
    <property type="evidence" value="ECO:0007669"/>
    <property type="project" value="InterPro"/>
</dbReference>
<dbReference type="FunFam" id="2.40.10.10:FF:000005">
    <property type="entry name" value="Serine protease 37"/>
    <property type="match status" value="1"/>
</dbReference>
<feature type="non-terminal residue" evidence="3">
    <location>
        <position position="1"/>
    </location>
</feature>
<dbReference type="GO" id="GO:0006508">
    <property type="term" value="P:proteolysis"/>
    <property type="evidence" value="ECO:0007669"/>
    <property type="project" value="UniProtKB-KW"/>
</dbReference>
<reference evidence="3 4" key="1">
    <citation type="submission" date="2019-09" db="EMBL/GenBank/DDBJ databases">
        <title>Bird 10,000 Genomes (B10K) Project - Family phase.</title>
        <authorList>
            <person name="Zhang G."/>
        </authorList>
    </citation>
    <scope>NUCLEOTIDE SEQUENCE [LARGE SCALE GENOMIC DNA]</scope>
    <source>
        <strain evidence="3">B10K-DU-012-37</strain>
    </source>
</reference>
<dbReference type="Pfam" id="PF00089">
    <property type="entry name" value="Trypsin"/>
    <property type="match status" value="1"/>
</dbReference>
<organism evidence="3 4">
    <name type="scientific">Upupa epops</name>
    <name type="common">Eurasian hoopoe</name>
    <dbReference type="NCBI Taxonomy" id="57439"/>
    <lineage>
        <taxon>Eukaryota</taxon>
        <taxon>Metazoa</taxon>
        <taxon>Chordata</taxon>
        <taxon>Craniata</taxon>
        <taxon>Vertebrata</taxon>
        <taxon>Euteleostomi</taxon>
        <taxon>Archelosauria</taxon>
        <taxon>Archosauria</taxon>
        <taxon>Dinosauria</taxon>
        <taxon>Saurischia</taxon>
        <taxon>Theropoda</taxon>
        <taxon>Coelurosauria</taxon>
        <taxon>Aves</taxon>
        <taxon>Neognathae</taxon>
        <taxon>Neoaves</taxon>
        <taxon>Telluraves</taxon>
        <taxon>Coraciimorphae</taxon>
        <taxon>Bucerotiformes</taxon>
        <taxon>Upupidae</taxon>
        <taxon>Upupa</taxon>
    </lineage>
</organism>
<dbReference type="AlphaFoldDB" id="A0A7K6B3W8"/>
<dbReference type="Proteomes" id="UP000544127">
    <property type="component" value="Unassembled WGS sequence"/>
</dbReference>
<keyword evidence="3" id="KW-0645">Protease</keyword>
<feature type="non-terminal residue" evidence="3">
    <location>
        <position position="137"/>
    </location>
</feature>
<evidence type="ECO:0000256" key="1">
    <source>
        <dbReference type="ARBA" id="ARBA00023157"/>
    </source>
</evidence>
<dbReference type="PROSITE" id="PS00134">
    <property type="entry name" value="TRYPSIN_HIS"/>
    <property type="match status" value="1"/>
</dbReference>
<comment type="caution">
    <text evidence="3">The sequence shown here is derived from an EMBL/GenBank/DDBJ whole genome shotgun (WGS) entry which is preliminary data.</text>
</comment>
<dbReference type="SUPFAM" id="SSF50494">
    <property type="entry name" value="Trypsin-like serine proteases"/>
    <property type="match status" value="1"/>
</dbReference>
<dbReference type="SMART" id="SM00020">
    <property type="entry name" value="Tryp_SPc"/>
    <property type="match status" value="1"/>
</dbReference>
<dbReference type="CDD" id="cd00190">
    <property type="entry name" value="Tryp_SPc"/>
    <property type="match status" value="1"/>
</dbReference>
<dbReference type="PANTHER" id="PTHR24271">
    <property type="entry name" value="KALLIKREIN-RELATED"/>
    <property type="match status" value="1"/>
</dbReference>
<dbReference type="InterPro" id="IPR001254">
    <property type="entry name" value="Trypsin_dom"/>
</dbReference>
<feature type="domain" description="Peptidase S1" evidence="2">
    <location>
        <begin position="2"/>
        <end position="137"/>
    </location>
</feature>
<protein>
    <submittedName>
        <fullName evidence="3">MCT1A protease</fullName>
    </submittedName>
</protein>